<dbReference type="EMBL" id="LZRT01000087">
    <property type="protein sequence ID" value="OUM86693.1"/>
    <property type="molecule type" value="Genomic_DNA"/>
</dbReference>
<evidence type="ECO:0000259" key="9">
    <source>
        <dbReference type="PROSITE" id="PS51737"/>
    </source>
</evidence>
<keyword evidence="3" id="KW-0233">DNA recombination</keyword>
<dbReference type="AlphaFoldDB" id="A0A1Y3PH82"/>
<dbReference type="InterPro" id="IPR036162">
    <property type="entry name" value="Resolvase-like_N_sf"/>
</dbReference>
<sequence length="572" mass="65285">MFLDNEFKIDSAVHIYARVSSEDQQERETIENQIDFAKKYCDLHKLDIVDIYKDDGISGKIPLENRPEGQRLVKDASDGKVKVVLIYNIKRLGRSARDILNSVYQLEQYGVKIRSMTEPFDTGNPHGRFILTVLAGVAELDRETTLETMWLGANRAARKGKWLGGIVPYGYFVNSEGYIEPCEDPLPGKEEMTEAGVIRLMYELVANQKWSATKVANYFNSLGIPPAYVKDGRTVKRGKRKVRTAGIWTASRIYNMLVNTTYKGIHVYGKRTKKDRELINRTVPAIVSEEEWERAQQVLRENRIEAACRVHHPYLLRGLIKCGICGLTYHGTAYAGPKRKLKPYYVCGGKVVHRGPFLGRCPSRNVPAEWLEQIVWNECVSFIQNPGEMINELAGSMNDQKARRNSLEEEIKLIKQELERKDLERHDIITLFRKRIITASDVEKQLQVMMNERASLQKRLRQLEEQLSNESNLIQHYTHAQKLLNDLREKIKGDIPFELKKEIVKTLVKVIIVKNAVPTDPEDKIKRKPPVVVEVHYGFTNAKELSLTDKGSSSPPTGSGRGNGIPFLPGQW</sequence>
<keyword evidence="6" id="KW-0175">Coiled coil</keyword>
<dbReference type="InterPro" id="IPR050639">
    <property type="entry name" value="SSR_resolvase"/>
</dbReference>
<gene>
    <name evidence="10" type="ORF">BAA01_11825</name>
</gene>
<dbReference type="PANTHER" id="PTHR30461:SF23">
    <property type="entry name" value="DNA RECOMBINASE-RELATED"/>
    <property type="match status" value="1"/>
</dbReference>
<dbReference type="PROSITE" id="PS51736">
    <property type="entry name" value="RECOMBINASES_3"/>
    <property type="match status" value="1"/>
</dbReference>
<dbReference type="CDD" id="cd00338">
    <property type="entry name" value="Ser_Recombinase"/>
    <property type="match status" value="1"/>
</dbReference>
<evidence type="ECO:0000313" key="11">
    <source>
        <dbReference type="Proteomes" id="UP000196475"/>
    </source>
</evidence>
<dbReference type="GO" id="GO:0015074">
    <property type="term" value="P:DNA integration"/>
    <property type="evidence" value="ECO:0007669"/>
    <property type="project" value="UniProtKB-KW"/>
</dbReference>
<dbReference type="SMART" id="SM00857">
    <property type="entry name" value="Resolvase"/>
    <property type="match status" value="1"/>
</dbReference>
<keyword evidence="1" id="KW-0229">DNA integration</keyword>
<dbReference type="InterPro" id="IPR006118">
    <property type="entry name" value="Recombinase_CS"/>
</dbReference>
<dbReference type="InterPro" id="IPR006119">
    <property type="entry name" value="Resolv_N"/>
</dbReference>
<accession>A0A1Y3PH82</accession>
<dbReference type="GO" id="GO:0000150">
    <property type="term" value="F:DNA strand exchange activity"/>
    <property type="evidence" value="ECO:0007669"/>
    <property type="project" value="InterPro"/>
</dbReference>
<comment type="caution">
    <text evidence="10">The sequence shown here is derived from an EMBL/GenBank/DDBJ whole genome shotgun (WGS) entry which is preliminary data.</text>
</comment>
<evidence type="ECO:0000256" key="1">
    <source>
        <dbReference type="ARBA" id="ARBA00022908"/>
    </source>
</evidence>
<dbReference type="Pfam" id="PF13408">
    <property type="entry name" value="Zn_ribbon_recom"/>
    <property type="match status" value="1"/>
</dbReference>
<feature type="coiled-coil region" evidence="6">
    <location>
        <begin position="390"/>
        <end position="480"/>
    </location>
</feature>
<proteinExistence type="predicted"/>
<keyword evidence="2" id="KW-0238">DNA-binding</keyword>
<evidence type="ECO:0000256" key="5">
    <source>
        <dbReference type="PROSITE-ProRule" id="PRU10137"/>
    </source>
</evidence>
<dbReference type="PANTHER" id="PTHR30461">
    <property type="entry name" value="DNA-INVERTASE FROM LAMBDOID PROPHAGE"/>
    <property type="match status" value="1"/>
</dbReference>
<feature type="domain" description="Recombinase" evidence="9">
    <location>
        <begin position="168"/>
        <end position="305"/>
    </location>
</feature>
<protein>
    <submittedName>
        <fullName evidence="10">DNA recombinase</fullName>
    </submittedName>
</protein>
<dbReference type="PROSITE" id="PS51737">
    <property type="entry name" value="RECOMBINASE_DNA_BIND"/>
    <property type="match status" value="1"/>
</dbReference>
<dbReference type="InterPro" id="IPR038109">
    <property type="entry name" value="DNA_bind_recomb_sf"/>
</dbReference>
<dbReference type="Pfam" id="PF07508">
    <property type="entry name" value="Recombinase"/>
    <property type="match status" value="1"/>
</dbReference>
<reference evidence="11" key="1">
    <citation type="submission" date="2016-06" db="EMBL/GenBank/DDBJ databases">
        <authorList>
            <person name="Nascimento L."/>
            <person name="Pereira R.V."/>
            <person name="Martins L.F."/>
            <person name="Quaggio R.B."/>
            <person name="Silva A.M."/>
            <person name="Setubal J.C."/>
        </authorList>
    </citation>
    <scope>NUCLEOTIDE SEQUENCE [LARGE SCALE GENOMIC DNA]</scope>
</reference>
<feature type="domain" description="Resolvase/invertase-type recombinase catalytic" evidence="8">
    <location>
        <begin position="12"/>
        <end position="160"/>
    </location>
</feature>
<evidence type="ECO:0000256" key="6">
    <source>
        <dbReference type="SAM" id="Coils"/>
    </source>
</evidence>
<feature type="region of interest" description="Disordered" evidence="7">
    <location>
        <begin position="546"/>
        <end position="572"/>
    </location>
</feature>
<dbReference type="InterPro" id="IPR011109">
    <property type="entry name" value="DNA_bind_recombinase_dom"/>
</dbReference>
<dbReference type="Pfam" id="PF00239">
    <property type="entry name" value="Resolvase"/>
    <property type="match status" value="1"/>
</dbReference>
<name>A0A1Y3PH82_9BACI</name>
<evidence type="ECO:0000259" key="8">
    <source>
        <dbReference type="PROSITE" id="PS51736"/>
    </source>
</evidence>
<evidence type="ECO:0000313" key="10">
    <source>
        <dbReference type="EMBL" id="OUM86693.1"/>
    </source>
</evidence>
<evidence type="ECO:0000256" key="7">
    <source>
        <dbReference type="SAM" id="MobiDB-lite"/>
    </source>
</evidence>
<feature type="active site" description="O-(5'-phospho-DNA)-serine intermediate" evidence="4 5">
    <location>
        <position position="20"/>
    </location>
</feature>
<dbReference type="SUPFAM" id="SSF53041">
    <property type="entry name" value="Resolvase-like"/>
    <property type="match status" value="1"/>
</dbReference>
<evidence type="ECO:0000256" key="2">
    <source>
        <dbReference type="ARBA" id="ARBA00023125"/>
    </source>
</evidence>
<evidence type="ECO:0000256" key="4">
    <source>
        <dbReference type="PIRSR" id="PIRSR606118-50"/>
    </source>
</evidence>
<dbReference type="GO" id="GO:0003677">
    <property type="term" value="F:DNA binding"/>
    <property type="evidence" value="ECO:0007669"/>
    <property type="project" value="UniProtKB-KW"/>
</dbReference>
<dbReference type="Gene3D" id="3.90.1750.20">
    <property type="entry name" value="Putative Large Serine Recombinase, Chain B, Domain 2"/>
    <property type="match status" value="1"/>
</dbReference>
<dbReference type="Proteomes" id="UP000196475">
    <property type="component" value="Unassembled WGS sequence"/>
</dbReference>
<organism evidence="10 11">
    <name type="scientific">Bacillus thermozeamaize</name>
    <dbReference type="NCBI Taxonomy" id="230954"/>
    <lineage>
        <taxon>Bacteria</taxon>
        <taxon>Bacillati</taxon>
        <taxon>Bacillota</taxon>
        <taxon>Bacilli</taxon>
        <taxon>Bacillales</taxon>
        <taxon>Bacillaceae</taxon>
        <taxon>Bacillus</taxon>
    </lineage>
</organism>
<dbReference type="InterPro" id="IPR025827">
    <property type="entry name" value="Zn_ribbon_recom_dom"/>
</dbReference>
<dbReference type="PROSITE" id="PS00397">
    <property type="entry name" value="RECOMBINASES_1"/>
    <property type="match status" value="1"/>
</dbReference>
<evidence type="ECO:0000256" key="3">
    <source>
        <dbReference type="ARBA" id="ARBA00023172"/>
    </source>
</evidence>
<dbReference type="Gene3D" id="3.40.50.1390">
    <property type="entry name" value="Resolvase, N-terminal catalytic domain"/>
    <property type="match status" value="1"/>
</dbReference>